<dbReference type="Proteomes" id="UP000239415">
    <property type="component" value="Unassembled WGS sequence"/>
</dbReference>
<evidence type="ECO:0000313" key="7">
    <source>
        <dbReference type="EMBL" id="PRX23333.1"/>
    </source>
</evidence>
<dbReference type="InterPro" id="IPR003339">
    <property type="entry name" value="ABC/ECF_trnsptr_transmembrane"/>
</dbReference>
<keyword evidence="5 6" id="KW-0472">Membrane</keyword>
<evidence type="ECO:0000256" key="4">
    <source>
        <dbReference type="ARBA" id="ARBA00022989"/>
    </source>
</evidence>
<feature type="transmembrane region" description="Helical" evidence="6">
    <location>
        <begin position="72"/>
        <end position="91"/>
    </location>
</feature>
<feature type="transmembrane region" description="Helical" evidence="6">
    <location>
        <begin position="111"/>
        <end position="133"/>
    </location>
</feature>
<protein>
    <submittedName>
        <fullName evidence="7">Energy-coupling factor transport system permease protein</fullName>
    </submittedName>
</protein>
<dbReference type="Pfam" id="PF02361">
    <property type="entry name" value="CbiQ"/>
    <property type="match status" value="1"/>
</dbReference>
<sequence>MGAAVTLALQPVADPAAPLARRNPVAKVGAALLFSLPLISTLDPLTPALALLVELLLLPFFGVRLGVLARRAAPLMPAAAGILVTMVLFAAERDGALLVSLGSIDVTTGVLATAGALILRVFAVALPGIVVFATTDPTDLADALVQNAKAPARFAIGALAAFRLVPLLGEEWRSLSLARRARGIDAGRNPVAKMRLFGSTAFALLVGALRRGVRLAVAMDARGFDSDVPRTHARRQHFTLPDAILLAVALLTAIAIIATSVALDVFRPVTG</sequence>
<accession>A0A2T0KII6</accession>
<reference evidence="7 8" key="1">
    <citation type="submission" date="2018-03" db="EMBL/GenBank/DDBJ databases">
        <title>Genomic Encyclopedia of Archaeal and Bacterial Type Strains, Phase II (KMG-II): from individual species to whole genera.</title>
        <authorList>
            <person name="Goeker M."/>
        </authorList>
    </citation>
    <scope>NUCLEOTIDE SEQUENCE [LARGE SCALE GENOMIC DNA]</scope>
    <source>
        <strain evidence="7 8">DSM 43146</strain>
    </source>
</reference>
<dbReference type="PANTHER" id="PTHR34857">
    <property type="entry name" value="SLL0384 PROTEIN"/>
    <property type="match status" value="1"/>
</dbReference>
<dbReference type="InterPro" id="IPR051611">
    <property type="entry name" value="ECF_transporter_component"/>
</dbReference>
<evidence type="ECO:0000313" key="8">
    <source>
        <dbReference type="Proteomes" id="UP000239415"/>
    </source>
</evidence>
<dbReference type="AlphaFoldDB" id="A0A2T0KII6"/>
<evidence type="ECO:0000256" key="6">
    <source>
        <dbReference type="SAM" id="Phobius"/>
    </source>
</evidence>
<evidence type="ECO:0000256" key="5">
    <source>
        <dbReference type="ARBA" id="ARBA00023136"/>
    </source>
</evidence>
<feature type="transmembrane region" description="Helical" evidence="6">
    <location>
        <begin position="46"/>
        <end position="65"/>
    </location>
</feature>
<name>A0A2T0KII6_9ACTN</name>
<keyword evidence="8" id="KW-1185">Reference proteome</keyword>
<dbReference type="CDD" id="cd16914">
    <property type="entry name" value="EcfT"/>
    <property type="match status" value="1"/>
</dbReference>
<evidence type="ECO:0000256" key="2">
    <source>
        <dbReference type="ARBA" id="ARBA00022475"/>
    </source>
</evidence>
<evidence type="ECO:0000256" key="1">
    <source>
        <dbReference type="ARBA" id="ARBA00004141"/>
    </source>
</evidence>
<dbReference type="PANTHER" id="PTHR34857:SF2">
    <property type="entry name" value="SLL0384 PROTEIN"/>
    <property type="match status" value="1"/>
</dbReference>
<evidence type="ECO:0000256" key="3">
    <source>
        <dbReference type="ARBA" id="ARBA00022692"/>
    </source>
</evidence>
<keyword evidence="2" id="KW-1003">Cell membrane</keyword>
<organism evidence="7 8">
    <name type="scientific">Actinoplanes italicus</name>
    <dbReference type="NCBI Taxonomy" id="113567"/>
    <lineage>
        <taxon>Bacteria</taxon>
        <taxon>Bacillati</taxon>
        <taxon>Actinomycetota</taxon>
        <taxon>Actinomycetes</taxon>
        <taxon>Micromonosporales</taxon>
        <taxon>Micromonosporaceae</taxon>
        <taxon>Actinoplanes</taxon>
    </lineage>
</organism>
<comment type="subcellular location">
    <subcellularLocation>
        <location evidence="1">Membrane</location>
        <topology evidence="1">Multi-pass membrane protein</topology>
    </subcellularLocation>
</comment>
<feature type="transmembrane region" description="Helical" evidence="6">
    <location>
        <begin position="243"/>
        <end position="263"/>
    </location>
</feature>
<dbReference type="EMBL" id="PVMZ01000003">
    <property type="protein sequence ID" value="PRX23333.1"/>
    <property type="molecule type" value="Genomic_DNA"/>
</dbReference>
<comment type="caution">
    <text evidence="7">The sequence shown here is derived from an EMBL/GenBank/DDBJ whole genome shotgun (WGS) entry which is preliminary data.</text>
</comment>
<dbReference type="GO" id="GO:0005886">
    <property type="term" value="C:plasma membrane"/>
    <property type="evidence" value="ECO:0007669"/>
    <property type="project" value="UniProtKB-ARBA"/>
</dbReference>
<gene>
    <name evidence="7" type="ORF">CLV67_10377</name>
</gene>
<proteinExistence type="predicted"/>
<keyword evidence="3 6" id="KW-0812">Transmembrane</keyword>
<keyword evidence="4 6" id="KW-1133">Transmembrane helix</keyword>